<evidence type="ECO:0000256" key="4">
    <source>
        <dbReference type="ARBA" id="ARBA00023229"/>
    </source>
</evidence>
<keyword evidence="2 5" id="KW-0808">Transferase</keyword>
<comment type="subunit">
    <text evidence="5">Homodimer.</text>
</comment>
<evidence type="ECO:0000313" key="7">
    <source>
        <dbReference type="Proteomes" id="UP000683585"/>
    </source>
</evidence>
<evidence type="ECO:0000256" key="5">
    <source>
        <dbReference type="HAMAP-Rule" id="MF_00108"/>
    </source>
</evidence>
<dbReference type="Pfam" id="PF01128">
    <property type="entry name" value="IspD"/>
    <property type="match status" value="1"/>
</dbReference>
<dbReference type="PANTHER" id="PTHR32125">
    <property type="entry name" value="2-C-METHYL-D-ERYTHRITOL 4-PHOSPHATE CYTIDYLYLTRANSFERASE, CHLOROPLASTIC"/>
    <property type="match status" value="1"/>
</dbReference>
<feature type="site" description="Positions MEP for the nucleophilic attack" evidence="5">
    <location>
        <position position="217"/>
    </location>
</feature>
<dbReference type="EMBL" id="LR890047">
    <property type="protein sequence ID" value="CAD6509789.1"/>
    <property type="molecule type" value="Genomic_DNA"/>
</dbReference>
<proteinExistence type="inferred from homology"/>
<accession>A0A8E4F045</accession>
<dbReference type="PROSITE" id="PS01295">
    <property type="entry name" value="ISPD"/>
    <property type="match status" value="1"/>
</dbReference>
<keyword evidence="7" id="KW-1185">Reference proteome</keyword>
<dbReference type="EC" id="2.7.7.60" evidence="5"/>
<dbReference type="HAMAP" id="MF_00108">
    <property type="entry name" value="IspD"/>
    <property type="match status" value="1"/>
</dbReference>
<feature type="site" description="Transition state stabilizer" evidence="5">
    <location>
        <position position="24"/>
    </location>
</feature>
<dbReference type="GO" id="GO:0050518">
    <property type="term" value="F:2-C-methyl-D-erythritol 4-phosphate cytidylyltransferase activity"/>
    <property type="evidence" value="ECO:0007669"/>
    <property type="project" value="UniProtKB-UniRule"/>
</dbReference>
<dbReference type="KEGG" id="ptf:PROFFT_A_03000"/>
<dbReference type="InterPro" id="IPR050088">
    <property type="entry name" value="IspD/TarI_cytidylyltransf_bact"/>
</dbReference>
<keyword evidence="4 5" id="KW-0414">Isoprene biosynthesis</keyword>
<evidence type="ECO:0000256" key="2">
    <source>
        <dbReference type="ARBA" id="ARBA00022679"/>
    </source>
</evidence>
<comment type="function">
    <text evidence="5">Catalyzes the formation of 4-diphosphocytidyl-2-C-methyl-D-erythritol from CTP and 2-C-methyl-D-erythritol 4-phosphate (MEP).</text>
</comment>
<organism evidence="6 7">
    <name type="scientific">Candidatus Profftia tarda</name>
    <dbReference type="NCBI Taxonomy" id="1177216"/>
    <lineage>
        <taxon>Bacteria</taxon>
        <taxon>Pseudomonadati</taxon>
        <taxon>Pseudomonadota</taxon>
        <taxon>Gammaproteobacteria</taxon>
        <taxon>Enterobacterales</taxon>
        <taxon>Enterobacteriaceae</taxon>
        <taxon>Candidatus Profftia</taxon>
    </lineage>
</organism>
<evidence type="ECO:0000313" key="6">
    <source>
        <dbReference type="EMBL" id="CAD6509789.1"/>
    </source>
</evidence>
<comment type="pathway">
    <text evidence="5">Isoprenoid biosynthesis; isopentenyl diphosphate biosynthesis via DXP pathway; isopentenyl diphosphate from 1-deoxy-D-xylulose 5-phosphate: step 2/6.</text>
</comment>
<name>A0A8E4F045_9ENTR</name>
<dbReference type="InterPro" id="IPR018294">
    <property type="entry name" value="ISPD_synthase_CS"/>
</dbReference>
<dbReference type="Proteomes" id="UP000683585">
    <property type="component" value="Chromosome"/>
</dbReference>
<comment type="catalytic activity">
    <reaction evidence="1 5">
        <text>2-C-methyl-D-erythritol 4-phosphate + CTP + H(+) = 4-CDP-2-C-methyl-D-erythritol + diphosphate</text>
        <dbReference type="Rhea" id="RHEA:13429"/>
        <dbReference type="ChEBI" id="CHEBI:15378"/>
        <dbReference type="ChEBI" id="CHEBI:33019"/>
        <dbReference type="ChEBI" id="CHEBI:37563"/>
        <dbReference type="ChEBI" id="CHEBI:57823"/>
        <dbReference type="ChEBI" id="CHEBI:58262"/>
        <dbReference type="EC" id="2.7.7.60"/>
    </reaction>
</comment>
<feature type="site" description="Transition state stabilizer" evidence="5">
    <location>
        <position position="31"/>
    </location>
</feature>
<gene>
    <name evidence="5 6" type="primary">ispD</name>
    <name evidence="6" type="ORF">PROFFT_A_03000</name>
</gene>
<dbReference type="NCBIfam" id="TIGR00453">
    <property type="entry name" value="ispD"/>
    <property type="match status" value="1"/>
</dbReference>
<dbReference type="GO" id="GO:0019288">
    <property type="term" value="P:isopentenyl diphosphate biosynthetic process, methylerythritol 4-phosphate pathway"/>
    <property type="evidence" value="ECO:0007669"/>
    <property type="project" value="UniProtKB-UniRule"/>
</dbReference>
<dbReference type="InterPro" id="IPR001228">
    <property type="entry name" value="IspD"/>
</dbReference>
<dbReference type="InterPro" id="IPR034683">
    <property type="entry name" value="IspD/TarI"/>
</dbReference>
<keyword evidence="3 5" id="KW-0548">Nucleotidyltransferase</keyword>
<evidence type="ECO:0000256" key="3">
    <source>
        <dbReference type="ARBA" id="ARBA00022695"/>
    </source>
</evidence>
<dbReference type="AlphaFoldDB" id="A0A8E4F045"/>
<sequence length="235" mass="26188">MINPSISARLSIVAVVPAAGIGTRMRSVCPKQYLSIQGKTILEYSVMALLSHEEVERIIVSISPDDSYFYDLPLAKDARIQVLHGGINRAESVLAGLRAAKNADWVLVHDAARPCLHKDDLSNLLELRYKSKVGGILATPVRDTMKRSRSGIDVIKHTVTREWLWHALTPQFFPCKLLIMCLEYALNQGCNVTDEASALEYCGYHPILVPGRYDNIKITRPEDFALAQLCLSKNN</sequence>
<evidence type="ECO:0000256" key="1">
    <source>
        <dbReference type="ARBA" id="ARBA00001282"/>
    </source>
</evidence>
<dbReference type="CDD" id="cd02516">
    <property type="entry name" value="CDP-ME_synthetase"/>
    <property type="match status" value="1"/>
</dbReference>
<comment type="similarity">
    <text evidence="5">Belongs to the IspD/TarI cytidylyltransferase family. IspD subfamily.</text>
</comment>
<protein>
    <recommendedName>
        <fullName evidence="5">2-C-methyl-D-erythritol 4-phosphate cytidylyltransferase</fullName>
        <ecNumber evidence="5">2.7.7.60</ecNumber>
    </recommendedName>
    <alternativeName>
        <fullName evidence="5">4-diphosphocytidyl-2C-methyl-D-erythritol synthase</fullName>
    </alternativeName>
    <alternativeName>
        <fullName evidence="5">MEP cytidylyltransferase</fullName>
        <shortName evidence="5">MCT</shortName>
    </alternativeName>
</protein>
<dbReference type="FunFam" id="3.90.550.10:FF:000003">
    <property type="entry name" value="2-C-methyl-D-erythritol 4-phosphate cytidylyltransferase"/>
    <property type="match status" value="1"/>
</dbReference>
<dbReference type="PANTHER" id="PTHR32125:SF4">
    <property type="entry name" value="2-C-METHYL-D-ERYTHRITOL 4-PHOSPHATE CYTIDYLYLTRANSFERASE, CHLOROPLASTIC"/>
    <property type="match status" value="1"/>
</dbReference>
<feature type="site" description="Positions MEP for the nucleophilic attack" evidence="5">
    <location>
        <position position="161"/>
    </location>
</feature>
<reference evidence="6" key="1">
    <citation type="submission" date="2020-10" db="EMBL/GenBank/DDBJ databases">
        <authorList>
            <person name="Szabo G."/>
        </authorList>
    </citation>
    <scope>NUCLEOTIDE SEQUENCE</scope>
    <source>
        <strain evidence="6">PROFFT</strain>
    </source>
</reference>
<dbReference type="UniPathway" id="UPA00056">
    <property type="reaction ID" value="UER00093"/>
</dbReference>